<dbReference type="Gene3D" id="3.40.50.1820">
    <property type="entry name" value="alpha/beta hydrolase"/>
    <property type="match status" value="1"/>
</dbReference>
<gene>
    <name evidence="1" type="ORF">HNQ64_004602</name>
</gene>
<dbReference type="InterPro" id="IPR029058">
    <property type="entry name" value="AB_hydrolase_fold"/>
</dbReference>
<dbReference type="InterPro" id="IPR000801">
    <property type="entry name" value="Esterase-like"/>
</dbReference>
<dbReference type="AlphaFoldDB" id="A0A7W7YQ57"/>
<protein>
    <submittedName>
        <fullName evidence="1">Pimeloyl-ACP methyl ester carboxylesterase</fullName>
    </submittedName>
</protein>
<keyword evidence="2" id="KW-1185">Reference proteome</keyword>
<dbReference type="EMBL" id="JACHIF010000012">
    <property type="protein sequence ID" value="MBB5040321.1"/>
    <property type="molecule type" value="Genomic_DNA"/>
</dbReference>
<organism evidence="1 2">
    <name type="scientific">Prosthecobacter dejongeii</name>
    <dbReference type="NCBI Taxonomy" id="48465"/>
    <lineage>
        <taxon>Bacteria</taxon>
        <taxon>Pseudomonadati</taxon>
        <taxon>Verrucomicrobiota</taxon>
        <taxon>Verrucomicrobiia</taxon>
        <taxon>Verrucomicrobiales</taxon>
        <taxon>Verrucomicrobiaceae</taxon>
        <taxon>Prosthecobacter</taxon>
    </lineage>
</organism>
<evidence type="ECO:0000313" key="1">
    <source>
        <dbReference type="EMBL" id="MBB5040321.1"/>
    </source>
</evidence>
<accession>A0A7W7YQ57</accession>
<sequence>MTRFHFAQLLCLLPLSSCRLLPPAATRPVKKLVFEPVSGEAKELVVMLPGRYSSPMEFDREGMVALVQKNRPNARVVVPDLHMGYYMNRTVEACLWEEILSPAVRDGMKVTLVGVSMGGLGALIAALKYPQAVQEVLLLAPYLGEPALLEEIAQAGGLASWKPGTVEAVDKDSSMRLLWARFQKAWLPTGQRKIPMALACGLRDRHLTSNRFFAQSLLTSENYHEVPGGHDWPAWRLGLEAMLK</sequence>
<dbReference type="RefSeq" id="WP_184212861.1">
    <property type="nucleotide sequence ID" value="NZ_JACHIF010000012.1"/>
</dbReference>
<comment type="caution">
    <text evidence="1">The sequence shown here is derived from an EMBL/GenBank/DDBJ whole genome shotgun (WGS) entry which is preliminary data.</text>
</comment>
<name>A0A7W7YQ57_9BACT</name>
<dbReference type="SUPFAM" id="SSF53474">
    <property type="entry name" value="alpha/beta-Hydrolases"/>
    <property type="match status" value="1"/>
</dbReference>
<proteinExistence type="predicted"/>
<evidence type="ECO:0000313" key="2">
    <source>
        <dbReference type="Proteomes" id="UP000534294"/>
    </source>
</evidence>
<reference evidence="1 2" key="1">
    <citation type="submission" date="2020-08" db="EMBL/GenBank/DDBJ databases">
        <title>Genomic Encyclopedia of Type Strains, Phase IV (KMG-IV): sequencing the most valuable type-strain genomes for metagenomic binning, comparative biology and taxonomic classification.</title>
        <authorList>
            <person name="Goeker M."/>
        </authorList>
    </citation>
    <scope>NUCLEOTIDE SEQUENCE [LARGE SCALE GENOMIC DNA]</scope>
    <source>
        <strain evidence="1 2">DSM 12251</strain>
    </source>
</reference>
<dbReference type="Pfam" id="PF00756">
    <property type="entry name" value="Esterase"/>
    <property type="match status" value="1"/>
</dbReference>
<dbReference type="Proteomes" id="UP000534294">
    <property type="component" value="Unassembled WGS sequence"/>
</dbReference>